<keyword evidence="2" id="KW-1185">Reference proteome</keyword>
<protein>
    <submittedName>
        <fullName evidence="1">Uncharacterized protein</fullName>
    </submittedName>
</protein>
<dbReference type="Proteomes" id="UP001066276">
    <property type="component" value="Chromosome 1_2"/>
</dbReference>
<gene>
    <name evidence="1" type="ORF">NDU88_000861</name>
</gene>
<dbReference type="EMBL" id="JANPWB010000002">
    <property type="protein sequence ID" value="KAJ1205426.1"/>
    <property type="molecule type" value="Genomic_DNA"/>
</dbReference>
<proteinExistence type="predicted"/>
<name>A0AAV7VY61_PLEWA</name>
<evidence type="ECO:0000313" key="1">
    <source>
        <dbReference type="EMBL" id="KAJ1205426.1"/>
    </source>
</evidence>
<dbReference type="AlphaFoldDB" id="A0AAV7VY61"/>
<comment type="caution">
    <text evidence="1">The sequence shown here is derived from an EMBL/GenBank/DDBJ whole genome shotgun (WGS) entry which is preliminary data.</text>
</comment>
<reference evidence="1" key="1">
    <citation type="journal article" date="2022" name="bioRxiv">
        <title>Sequencing and chromosome-scale assembly of the giantPleurodeles waltlgenome.</title>
        <authorList>
            <person name="Brown T."/>
            <person name="Elewa A."/>
            <person name="Iarovenko S."/>
            <person name="Subramanian E."/>
            <person name="Araus A.J."/>
            <person name="Petzold A."/>
            <person name="Susuki M."/>
            <person name="Suzuki K.-i.T."/>
            <person name="Hayashi T."/>
            <person name="Toyoda A."/>
            <person name="Oliveira C."/>
            <person name="Osipova E."/>
            <person name="Leigh N.D."/>
            <person name="Simon A."/>
            <person name="Yun M.H."/>
        </authorList>
    </citation>
    <scope>NUCLEOTIDE SEQUENCE</scope>
    <source>
        <strain evidence="1">20211129_DDA</strain>
        <tissue evidence="1">Liver</tissue>
    </source>
</reference>
<organism evidence="1 2">
    <name type="scientific">Pleurodeles waltl</name>
    <name type="common">Iberian ribbed newt</name>
    <dbReference type="NCBI Taxonomy" id="8319"/>
    <lineage>
        <taxon>Eukaryota</taxon>
        <taxon>Metazoa</taxon>
        <taxon>Chordata</taxon>
        <taxon>Craniata</taxon>
        <taxon>Vertebrata</taxon>
        <taxon>Euteleostomi</taxon>
        <taxon>Amphibia</taxon>
        <taxon>Batrachia</taxon>
        <taxon>Caudata</taxon>
        <taxon>Salamandroidea</taxon>
        <taxon>Salamandridae</taxon>
        <taxon>Pleurodelinae</taxon>
        <taxon>Pleurodeles</taxon>
    </lineage>
</organism>
<sequence length="245" mass="25977">MVHRVQEWEVSNQSISRAGEQVEFVDEQGTVIRGTICGAARDDGTSGMAQVGLDFLQQGERAYRPGCDDAHVLGRHETAAAGQRLGRPAVFHGPVEVRAPSGHRVEERAQPGAVRLTWREVWVCEEGCSASNVSGIRSIPVSQDATSGLAFEEEALDYEEDDTVARPVAVMKATSSRRAVQGNRLAGGQKVLSGNLLRGEVPNESGLVGAVSGNKGVVFDNMSNVDVAIQVEDVGGAQAGKVESL</sequence>
<accession>A0AAV7VY61</accession>
<evidence type="ECO:0000313" key="2">
    <source>
        <dbReference type="Proteomes" id="UP001066276"/>
    </source>
</evidence>